<dbReference type="CDD" id="cd06325">
    <property type="entry name" value="PBP1_ABC_unchar_transporter"/>
    <property type="match status" value="1"/>
</dbReference>
<dbReference type="Gene3D" id="3.40.50.2300">
    <property type="match status" value="2"/>
</dbReference>
<dbReference type="OrthoDB" id="8441748at2"/>
<dbReference type="RefSeq" id="WP_079566435.1">
    <property type="nucleotide sequence ID" value="NZ_LT670818.1"/>
</dbReference>
<reference evidence="1 2" key="1">
    <citation type="submission" date="2016-11" db="EMBL/GenBank/DDBJ databases">
        <authorList>
            <person name="Jaros S."/>
            <person name="Januszkiewicz K."/>
            <person name="Wedrychowicz H."/>
        </authorList>
    </citation>
    <scope>NUCLEOTIDE SEQUENCE [LARGE SCALE GENOMIC DNA]</scope>
    <source>
        <strain evidence="1 2">GAS242</strain>
    </source>
</reference>
<dbReference type="Proteomes" id="UP000190675">
    <property type="component" value="Chromosome I"/>
</dbReference>
<evidence type="ECO:0000313" key="2">
    <source>
        <dbReference type="Proteomes" id="UP000190675"/>
    </source>
</evidence>
<accession>A0A1M5KB09</accession>
<dbReference type="Pfam" id="PF04392">
    <property type="entry name" value="ABC_sub_bind"/>
    <property type="match status" value="1"/>
</dbReference>
<organism evidence="1 2">
    <name type="scientific">Bradyrhizobium erythrophlei</name>
    <dbReference type="NCBI Taxonomy" id="1437360"/>
    <lineage>
        <taxon>Bacteria</taxon>
        <taxon>Pseudomonadati</taxon>
        <taxon>Pseudomonadota</taxon>
        <taxon>Alphaproteobacteria</taxon>
        <taxon>Hyphomicrobiales</taxon>
        <taxon>Nitrobacteraceae</taxon>
        <taxon>Bradyrhizobium</taxon>
    </lineage>
</organism>
<evidence type="ECO:0000313" key="1">
    <source>
        <dbReference type="EMBL" id="SHG50026.1"/>
    </source>
</evidence>
<gene>
    <name evidence="1" type="ORF">SAMN05444169_2750</name>
</gene>
<protein>
    <submittedName>
        <fullName evidence="1">Putative ABC transport system substrate-binding protein</fullName>
    </submittedName>
</protein>
<dbReference type="InterPro" id="IPR007487">
    <property type="entry name" value="ABC_transpt-TYRBP-like"/>
</dbReference>
<proteinExistence type="predicted"/>
<sequence length="334" mass="36360">MRRRKFVTLLGGALLAWPIVVRAQRAARLYRVGWLFAAVPLKDMGGPDPVDPVSRAFVHGLRDLGYIEGQNLVLDRRSAEGKLERIGELAAELVALNPDVMITGGGDFMAQALQRLTKTVPIISPYGDDPVGAGLVASLAHPGGNVTGFLAYTGPEFETKRLQLLKEAVPKATRIAFLAMKDIWEGPVGLALQVAAPTLGVTLIHVEHAPHSYAEAFARMTREPPDALFVAYHPVNYANRQLIVDFAARQRMPGIYPYREAVMAGGLMSYSVSTTDLFRRAAGLVDKISKGTKPADIPVERPTKLELLVNLKTAKILDLQIPDTLLARADNVIE</sequence>
<dbReference type="AlphaFoldDB" id="A0A1M5KB09"/>
<dbReference type="PANTHER" id="PTHR35271">
    <property type="entry name" value="ABC TRANSPORTER, SUBSTRATE-BINDING LIPOPROTEIN-RELATED"/>
    <property type="match status" value="1"/>
</dbReference>
<name>A0A1M5KB09_9BRAD</name>
<dbReference type="PANTHER" id="PTHR35271:SF1">
    <property type="entry name" value="ABC TRANSPORTER, SUBSTRATE-BINDING LIPOPROTEIN"/>
    <property type="match status" value="1"/>
</dbReference>
<dbReference type="EMBL" id="LT670818">
    <property type="protein sequence ID" value="SHG50026.1"/>
    <property type="molecule type" value="Genomic_DNA"/>
</dbReference>